<feature type="repeat" description="TPR" evidence="1">
    <location>
        <begin position="65"/>
        <end position="98"/>
    </location>
</feature>
<dbReference type="Pfam" id="PF13181">
    <property type="entry name" value="TPR_8"/>
    <property type="match status" value="3"/>
</dbReference>
<accession>A0A151B5N5</accession>
<keyword evidence="1" id="KW-0802">TPR repeat</keyword>
<comment type="caution">
    <text evidence="2">The sequence shown here is derived from an EMBL/GenBank/DDBJ whole genome shotgun (WGS) entry which is preliminary data.</text>
</comment>
<sequence length="225" mass="26797">MFSNSNFREAEKYYNKVFISGLFSDESLLNNANTKFELKKIKEGIDILTKIENKAKKSNDTDKLEIIYYNKGYYYYHLPDYNSAINYFNKYISMDTKDNFAYPLALKYLGDSYFHIRNYNESINILNKAIDVSLKKNNFIVLSSLYERLIDCYITKNDYDKALAINEKLLKLDPNEVQYYLTKFYIYRHSKGVEYANKYLAKLKEKFPNNEKVNKFNDKFNNTSK</sequence>
<dbReference type="SMART" id="SM00028">
    <property type="entry name" value="TPR"/>
    <property type="match status" value="3"/>
</dbReference>
<dbReference type="STRING" id="1121338.CLTEP_08590"/>
<gene>
    <name evidence="2" type="ORF">CLTEP_08590</name>
</gene>
<name>A0A151B5N5_9CLOT</name>
<dbReference type="Proteomes" id="UP000075531">
    <property type="component" value="Unassembled WGS sequence"/>
</dbReference>
<evidence type="ECO:0000313" key="3">
    <source>
        <dbReference type="Proteomes" id="UP000075531"/>
    </source>
</evidence>
<feature type="repeat" description="TPR" evidence="1">
    <location>
        <begin position="143"/>
        <end position="176"/>
    </location>
</feature>
<keyword evidence="3" id="KW-1185">Reference proteome</keyword>
<dbReference type="AlphaFoldDB" id="A0A151B5N5"/>
<proteinExistence type="predicted"/>
<dbReference type="PROSITE" id="PS50005">
    <property type="entry name" value="TPR"/>
    <property type="match status" value="3"/>
</dbReference>
<evidence type="ECO:0000313" key="2">
    <source>
        <dbReference type="EMBL" id="KYH35234.1"/>
    </source>
</evidence>
<feature type="repeat" description="TPR" evidence="1">
    <location>
        <begin position="103"/>
        <end position="136"/>
    </location>
</feature>
<evidence type="ECO:0000256" key="1">
    <source>
        <dbReference type="PROSITE-ProRule" id="PRU00339"/>
    </source>
</evidence>
<dbReference type="RefSeq" id="WP_066823087.1">
    <property type="nucleotide sequence ID" value="NZ_LTBA01000005.1"/>
</dbReference>
<dbReference type="OrthoDB" id="9816462at2"/>
<dbReference type="EMBL" id="LTBA01000005">
    <property type="protein sequence ID" value="KYH35234.1"/>
    <property type="molecule type" value="Genomic_DNA"/>
</dbReference>
<dbReference type="InterPro" id="IPR019734">
    <property type="entry name" value="TPR_rpt"/>
</dbReference>
<dbReference type="SUPFAM" id="SSF48452">
    <property type="entry name" value="TPR-like"/>
    <property type="match status" value="1"/>
</dbReference>
<dbReference type="Gene3D" id="1.25.40.10">
    <property type="entry name" value="Tetratricopeptide repeat domain"/>
    <property type="match status" value="1"/>
</dbReference>
<protein>
    <submittedName>
        <fullName evidence="2">Tetratricopeptide repeat protein</fullName>
    </submittedName>
</protein>
<organism evidence="2 3">
    <name type="scientific">Clostridium tepidiprofundi DSM 19306</name>
    <dbReference type="NCBI Taxonomy" id="1121338"/>
    <lineage>
        <taxon>Bacteria</taxon>
        <taxon>Bacillati</taxon>
        <taxon>Bacillota</taxon>
        <taxon>Clostridia</taxon>
        <taxon>Eubacteriales</taxon>
        <taxon>Clostridiaceae</taxon>
        <taxon>Clostridium</taxon>
    </lineage>
</organism>
<dbReference type="InterPro" id="IPR011990">
    <property type="entry name" value="TPR-like_helical_dom_sf"/>
</dbReference>
<reference evidence="2 3" key="1">
    <citation type="submission" date="2016-02" db="EMBL/GenBank/DDBJ databases">
        <title>Genome sequence of Clostridium tepidiprofundi DSM 19306.</title>
        <authorList>
            <person name="Poehlein A."/>
            <person name="Daniel R."/>
        </authorList>
    </citation>
    <scope>NUCLEOTIDE SEQUENCE [LARGE SCALE GENOMIC DNA]</scope>
    <source>
        <strain evidence="2 3">DSM 19306</strain>
    </source>
</reference>
<dbReference type="PATRIC" id="fig|1121338.3.peg.879"/>